<organism evidence="1 2">
    <name type="scientific">Rhodococcus koreensis</name>
    <dbReference type="NCBI Taxonomy" id="99653"/>
    <lineage>
        <taxon>Bacteria</taxon>
        <taxon>Bacillati</taxon>
        <taxon>Actinomycetota</taxon>
        <taxon>Actinomycetes</taxon>
        <taxon>Mycobacteriales</taxon>
        <taxon>Nocardiaceae</taxon>
        <taxon>Rhodococcus</taxon>
    </lineage>
</organism>
<dbReference type="RefSeq" id="WP_244163780.1">
    <property type="nucleotide sequence ID" value="NZ_FNSV01000005.1"/>
</dbReference>
<sequence length="381" mass="42549">MNALSPESISGDNHLAEQFPLSPIDDYFVHQTPDPVRVMWTGDPRAYERHWVVIHDDTGELLIATGGSLYPNLDRAEAYAIVNSKGRHTTVRSFRSIGADRTDLRVGPIVPTIVRGLREWRYVLEPNEWGVSYDLTFHDTTRQVFREPLSDSAHGFPTGRRNDVTSGFECFGSVTGWVDIEGERTTLGPNAAGTRDRHWGTGRGVGGPELSLGGRLHVGTNGNAFVAFPDWALWGDRLFYPFGDPASGSTRVFKPTRRLRFEPDTDIFVEAIVDYEFDNGKQVQLHYERVGQQTAYLRCGMYGGTPDRDIHQGGYAGPDLTEGETYDLSRPETRIGIRGLDEHLCRVTRDDGQTALGIYQTIDPVAYEVCVSGRKGWNLLV</sequence>
<keyword evidence="2" id="KW-1185">Reference proteome</keyword>
<evidence type="ECO:0000313" key="2">
    <source>
        <dbReference type="Proteomes" id="UP000183561"/>
    </source>
</evidence>
<dbReference type="Proteomes" id="UP000183561">
    <property type="component" value="Unassembled WGS sequence"/>
</dbReference>
<evidence type="ECO:0000313" key="1">
    <source>
        <dbReference type="EMBL" id="SED56646.1"/>
    </source>
</evidence>
<proteinExistence type="predicted"/>
<name>A0A1H5BQJ8_9NOCA</name>
<dbReference type="AlphaFoldDB" id="A0A1H5BQJ8"/>
<reference evidence="2" key="1">
    <citation type="submission" date="2016-10" db="EMBL/GenBank/DDBJ databases">
        <authorList>
            <person name="Varghese N."/>
            <person name="Submissions S."/>
        </authorList>
    </citation>
    <scope>NUCLEOTIDE SEQUENCE [LARGE SCALE GENOMIC DNA]</scope>
    <source>
        <strain evidence="2">DSM 44498</strain>
    </source>
</reference>
<dbReference type="EMBL" id="FNSV01000005">
    <property type="protein sequence ID" value="SED56646.1"/>
    <property type="molecule type" value="Genomic_DNA"/>
</dbReference>
<evidence type="ECO:0008006" key="3">
    <source>
        <dbReference type="Google" id="ProtNLM"/>
    </source>
</evidence>
<protein>
    <recommendedName>
        <fullName evidence="3">Tocopherol cyclase</fullName>
    </recommendedName>
</protein>
<accession>A0A1H5BQJ8</accession>
<gene>
    <name evidence="1" type="ORF">SAMN04490239_8804</name>
</gene>